<reference evidence="3 4" key="1">
    <citation type="journal article" date="2014" name="Int. J. Syst. Evol. Microbiol.">
        <title>Complete genome sequence of Corynebacterium casei LMG S-19264T (=DSM 44701T), isolated from a smear-ripened cheese.</title>
        <authorList>
            <consortium name="US DOE Joint Genome Institute (JGI-PGF)"/>
            <person name="Walter F."/>
            <person name="Albersmeier A."/>
            <person name="Kalinowski J."/>
            <person name="Ruckert C."/>
        </authorList>
    </citation>
    <scope>NUCLEOTIDE SEQUENCE [LARGE SCALE GENOMIC DNA]</scope>
    <source>
        <strain evidence="3 4">CGMCC 1.15896</strain>
    </source>
</reference>
<feature type="domain" description="Heparinase II/III-like C-terminal" evidence="2">
    <location>
        <begin position="309"/>
        <end position="543"/>
    </location>
</feature>
<name>A0A916VTS5_9HYPH</name>
<gene>
    <name evidence="3" type="ORF">GCM10011499_01860</name>
</gene>
<dbReference type="EMBL" id="BMKB01000001">
    <property type="protein sequence ID" value="GGA36131.1"/>
    <property type="molecule type" value="Genomic_DNA"/>
</dbReference>
<evidence type="ECO:0000313" key="4">
    <source>
        <dbReference type="Proteomes" id="UP000596977"/>
    </source>
</evidence>
<dbReference type="AlphaFoldDB" id="A0A916VTS5"/>
<comment type="caution">
    <text evidence="3">The sequence shown here is derived from an EMBL/GenBank/DDBJ whole genome shotgun (WGS) entry which is preliminary data.</text>
</comment>
<evidence type="ECO:0000259" key="2">
    <source>
        <dbReference type="Pfam" id="PF07940"/>
    </source>
</evidence>
<dbReference type="OrthoDB" id="9787373at2"/>
<evidence type="ECO:0000256" key="1">
    <source>
        <dbReference type="ARBA" id="ARBA00004196"/>
    </source>
</evidence>
<dbReference type="Proteomes" id="UP000596977">
    <property type="component" value="Unassembled WGS sequence"/>
</dbReference>
<dbReference type="GO" id="GO:0016829">
    <property type="term" value="F:lyase activity"/>
    <property type="evidence" value="ECO:0007669"/>
    <property type="project" value="InterPro"/>
</dbReference>
<comment type="subcellular location">
    <subcellularLocation>
        <location evidence="1">Cell envelope</location>
    </subcellularLocation>
</comment>
<dbReference type="GO" id="GO:0030313">
    <property type="term" value="C:cell envelope"/>
    <property type="evidence" value="ECO:0007669"/>
    <property type="project" value="UniProtKB-SubCell"/>
</dbReference>
<evidence type="ECO:0000313" key="3">
    <source>
        <dbReference type="EMBL" id="GGA36131.1"/>
    </source>
</evidence>
<dbReference type="Gene3D" id="1.50.10.100">
    <property type="entry name" value="Chondroitin AC/alginate lyase"/>
    <property type="match status" value="1"/>
</dbReference>
<keyword evidence="4" id="KW-1185">Reference proteome</keyword>
<dbReference type="Gene3D" id="2.70.98.70">
    <property type="match status" value="1"/>
</dbReference>
<accession>A0A916VTS5</accession>
<organism evidence="3 4">
    <name type="scientific">Pelagibacterium lentulum</name>
    <dbReference type="NCBI Taxonomy" id="2029865"/>
    <lineage>
        <taxon>Bacteria</taxon>
        <taxon>Pseudomonadati</taxon>
        <taxon>Pseudomonadota</taxon>
        <taxon>Alphaproteobacteria</taxon>
        <taxon>Hyphomicrobiales</taxon>
        <taxon>Devosiaceae</taxon>
        <taxon>Pelagibacterium</taxon>
    </lineage>
</organism>
<proteinExistence type="predicted"/>
<dbReference type="InterPro" id="IPR012480">
    <property type="entry name" value="Hepar_II_III_C"/>
</dbReference>
<dbReference type="InterPro" id="IPR008929">
    <property type="entry name" value="Chondroitin_lyas"/>
</dbReference>
<dbReference type="Pfam" id="PF07940">
    <property type="entry name" value="Hepar_II_III_C"/>
    <property type="match status" value="1"/>
</dbReference>
<protein>
    <submittedName>
        <fullName evidence="3">Heparinase</fullName>
    </submittedName>
</protein>
<dbReference type="RefSeq" id="WP_127070671.1">
    <property type="nucleotide sequence ID" value="NZ_BMKB01000001.1"/>
</dbReference>
<sequence>MFEVLRFVLRRAALSVADRAVTSPLFSWTWSGGSKQGFTARLTDFRATDSQTVIEMMNGQYLLAGRVIDTEGVSPFAVETDAQDWLTDLHSFGWLRHFRDLRDPGQRRFARTLVLDWIGRYGDFERDAWDVFVTARRVLNWLKLYALLTEDAGVDQVRAISGSLAIQIQSLKLRAPLAREPNSALMAAIALVGASLCANQDDEKELFERVSQLERELNAQLDADGQHRSRNPHSQIQLLSELIPVNQLLNLRHGDKGSAIARKVEAMHRAMDRLILGTSEPGYFNGSGQIPVELVISIAAQSGMRSTGSGLSGGYGILTSGDSKLVADSGLVPPIEYSSSAHAGGLSFEFACGGDLIAGNCGPAPAQLPESQILFRHSSAHSAPTIDDVSSARIGGQGILSDRLRPAGSPPQIVYLAEENTIDLRCHAYRARYGLDIVRRLTLMSAGQTLVGQDSFVAASKRAGREGDFSIRFHLAPGVALERSDAEDLIVMRFRSGRNWAFIWEGAHAEIEESVRHSAHFGLLRTRQIVLSGVARAGHEIAWVFTRQ</sequence>